<dbReference type="RefSeq" id="WP_006463118.1">
    <property type="nucleotide sequence ID" value="NZ_AEEC02000010.1"/>
</dbReference>
<feature type="transmembrane region" description="Helical" evidence="1">
    <location>
        <begin position="56"/>
        <end position="74"/>
    </location>
</feature>
<proteinExistence type="predicted"/>
<keyword evidence="1" id="KW-0472">Membrane</keyword>
<gene>
    <name evidence="2" type="ORF">HFRIS_009665</name>
</gene>
<dbReference type="AlphaFoldDB" id="A0AAI9IFQ4"/>
<accession>A0AAI9IFQ4</accession>
<evidence type="ECO:0000313" key="2">
    <source>
        <dbReference type="EMBL" id="EOA05140.1"/>
    </source>
</evidence>
<dbReference type="Proteomes" id="UP000006772">
    <property type="component" value="Unassembled WGS sequence"/>
</dbReference>
<organism evidence="2 3">
    <name type="scientific">Herbaspirillum frisingense GSF30</name>
    <dbReference type="NCBI Taxonomy" id="864073"/>
    <lineage>
        <taxon>Bacteria</taxon>
        <taxon>Pseudomonadati</taxon>
        <taxon>Pseudomonadota</taxon>
        <taxon>Betaproteobacteria</taxon>
        <taxon>Burkholderiales</taxon>
        <taxon>Oxalobacteraceae</taxon>
        <taxon>Herbaspirillum</taxon>
    </lineage>
</organism>
<keyword evidence="1" id="KW-1133">Transmembrane helix</keyword>
<keyword evidence="1" id="KW-0812">Transmembrane</keyword>
<reference evidence="2 3" key="1">
    <citation type="journal article" date="2013" name="Front. Microbiol.">
        <title>The genome of the endophytic bacterium H. frisingense GSF30(T) identifies diverse strategies in the Herbaspirillum genus to interact with plants.</title>
        <authorList>
            <person name="Straub D."/>
            <person name="Rothballer M."/>
            <person name="Hartmann A."/>
            <person name="Ludewig U."/>
        </authorList>
    </citation>
    <scope>NUCLEOTIDE SEQUENCE [LARGE SCALE GENOMIC DNA]</scope>
    <source>
        <strain evidence="2 3">GSF30</strain>
    </source>
</reference>
<sequence length="75" mass="9019">MLKWLIHWYNGEAKLREFDQDDFPGVVIYPGFYIEYHWTAKIARLFVAFYLKHWQWLWGTAIGIASLWVAVLSLK</sequence>
<name>A0AAI9IFQ4_9BURK</name>
<protein>
    <submittedName>
        <fullName evidence="2">Uncharacterized protein</fullName>
    </submittedName>
</protein>
<comment type="caution">
    <text evidence="2">The sequence shown here is derived from an EMBL/GenBank/DDBJ whole genome shotgun (WGS) entry which is preliminary data.</text>
</comment>
<evidence type="ECO:0000256" key="1">
    <source>
        <dbReference type="SAM" id="Phobius"/>
    </source>
</evidence>
<dbReference type="EMBL" id="AEEC02000010">
    <property type="protein sequence ID" value="EOA05140.1"/>
    <property type="molecule type" value="Genomic_DNA"/>
</dbReference>
<evidence type="ECO:0000313" key="3">
    <source>
        <dbReference type="Proteomes" id="UP000006772"/>
    </source>
</evidence>